<dbReference type="EMBL" id="PXXO01000005">
    <property type="protein sequence ID" value="PSJ05962.1"/>
    <property type="molecule type" value="Genomic_DNA"/>
</dbReference>
<evidence type="ECO:0000313" key="1">
    <source>
        <dbReference type="EMBL" id="PSJ05962.1"/>
    </source>
</evidence>
<protein>
    <submittedName>
        <fullName evidence="1">Uncharacterized protein</fullName>
    </submittedName>
</protein>
<accession>A0A2P7MXL4</accession>
<reference evidence="1 2" key="1">
    <citation type="journal article" date="2018" name="Environ. Microbiol.">
        <title>Ecological and genomic features of two widespread freshwater picocyanobacteria.</title>
        <authorList>
            <person name="Cabello-Yeves P.J."/>
            <person name="Picazo A."/>
            <person name="Camacho A."/>
            <person name="Callieri C."/>
            <person name="Rosselli R."/>
            <person name="Roda-Garcia J.J."/>
            <person name="Coutinho F.H."/>
            <person name="Rodriguez-Valera F."/>
        </authorList>
    </citation>
    <scope>NUCLEOTIDE SEQUENCE [LARGE SCALE GENOMIC DNA]</scope>
    <source>
        <strain evidence="1 2">Tous</strain>
    </source>
</reference>
<proteinExistence type="predicted"/>
<organism evidence="1 2">
    <name type="scientific">Cyanobium usitatum str. Tous</name>
    <dbReference type="NCBI Taxonomy" id="2116684"/>
    <lineage>
        <taxon>Bacteria</taxon>
        <taxon>Bacillati</taxon>
        <taxon>Cyanobacteriota</taxon>
        <taxon>Cyanophyceae</taxon>
        <taxon>Synechococcales</taxon>
        <taxon>Prochlorococcaceae</taxon>
        <taxon>Cyanobium</taxon>
    </lineage>
</organism>
<dbReference type="AlphaFoldDB" id="A0A2P7MXL4"/>
<comment type="caution">
    <text evidence="1">The sequence shown here is derived from an EMBL/GenBank/DDBJ whole genome shotgun (WGS) entry which is preliminary data.</text>
</comment>
<name>A0A2P7MXL4_9CYAN</name>
<keyword evidence="2" id="KW-1185">Reference proteome</keyword>
<gene>
    <name evidence="1" type="ORF">C7K55_05850</name>
</gene>
<dbReference type="Proteomes" id="UP000243002">
    <property type="component" value="Unassembled WGS sequence"/>
</dbReference>
<evidence type="ECO:0000313" key="2">
    <source>
        <dbReference type="Proteomes" id="UP000243002"/>
    </source>
</evidence>
<sequence length="129" mass="12348">MALLREGVVGGVVPAPLPAPVRAPVELALERRVVLEARRAVEAAGLATAFAAGDWAAAAGRALGAAAGGVELAAAAAATGVELAAAAAGAGLAAAAPLVVDLGVGVAMAQEYGGWSDDRSIGQLATRAT</sequence>